<reference evidence="14 15" key="1">
    <citation type="journal article" date="2008" name="Nature">
        <title>Genome analysis of the platypus reveals unique signatures of evolution.</title>
        <authorList>
            <person name="Warren W.C."/>
            <person name="Hillier L.W."/>
            <person name="Marshall Graves J.A."/>
            <person name="Birney E."/>
            <person name="Ponting C.P."/>
            <person name="Grutzner F."/>
            <person name="Belov K."/>
            <person name="Miller W."/>
            <person name="Clarke L."/>
            <person name="Chinwalla A.T."/>
            <person name="Yang S.P."/>
            <person name="Heger A."/>
            <person name="Locke D.P."/>
            <person name="Miethke P."/>
            <person name="Waters P.D."/>
            <person name="Veyrunes F."/>
            <person name="Fulton L."/>
            <person name="Fulton B."/>
            <person name="Graves T."/>
            <person name="Wallis J."/>
            <person name="Puente X.S."/>
            <person name="Lopez-Otin C."/>
            <person name="Ordonez G.R."/>
            <person name="Eichler E.E."/>
            <person name="Chen L."/>
            <person name="Cheng Z."/>
            <person name="Deakin J.E."/>
            <person name="Alsop A."/>
            <person name="Thompson K."/>
            <person name="Kirby P."/>
            <person name="Papenfuss A.T."/>
            <person name="Wakefield M.J."/>
            <person name="Olender T."/>
            <person name="Lancet D."/>
            <person name="Huttley G.A."/>
            <person name="Smit A.F."/>
            <person name="Pask A."/>
            <person name="Temple-Smith P."/>
            <person name="Batzer M.A."/>
            <person name="Walker J.A."/>
            <person name="Konkel M.K."/>
            <person name="Harris R.S."/>
            <person name="Whittington C.M."/>
            <person name="Wong E.S."/>
            <person name="Gemmell N.J."/>
            <person name="Buschiazzo E."/>
            <person name="Vargas Jentzsch I.M."/>
            <person name="Merkel A."/>
            <person name="Schmitz J."/>
            <person name="Zemann A."/>
            <person name="Churakov G."/>
            <person name="Kriegs J.O."/>
            <person name="Brosius J."/>
            <person name="Murchison E.P."/>
            <person name="Sachidanandam R."/>
            <person name="Smith C."/>
            <person name="Hannon G.J."/>
            <person name="Tsend-Ayush E."/>
            <person name="McMillan D."/>
            <person name="Attenborough R."/>
            <person name="Rens W."/>
            <person name="Ferguson-Smith M."/>
            <person name="Lefevre C.M."/>
            <person name="Sharp J.A."/>
            <person name="Nicholas K.R."/>
            <person name="Ray D.A."/>
            <person name="Kube M."/>
            <person name="Reinhardt R."/>
            <person name="Pringle T.H."/>
            <person name="Taylor J."/>
            <person name="Jones R.C."/>
            <person name="Nixon B."/>
            <person name="Dacheux J.L."/>
            <person name="Niwa H."/>
            <person name="Sekita Y."/>
            <person name="Huang X."/>
            <person name="Stark A."/>
            <person name="Kheradpour P."/>
            <person name="Kellis M."/>
            <person name="Flicek P."/>
            <person name="Chen Y."/>
            <person name="Webber C."/>
            <person name="Hardison R."/>
            <person name="Nelson J."/>
            <person name="Hallsworth-Pepin K."/>
            <person name="Delehaunty K."/>
            <person name="Markovic C."/>
            <person name="Minx P."/>
            <person name="Feng Y."/>
            <person name="Kremitzki C."/>
            <person name="Mitreva M."/>
            <person name="Glasscock J."/>
            <person name="Wylie T."/>
            <person name="Wohldmann P."/>
            <person name="Thiru P."/>
            <person name="Nhan M.N."/>
            <person name="Pohl C.S."/>
            <person name="Smith S.M."/>
            <person name="Hou S."/>
            <person name="Nefedov M."/>
            <person name="de Jong P.J."/>
            <person name="Renfree M.B."/>
            <person name="Mardis E.R."/>
            <person name="Wilson R.K."/>
        </authorList>
    </citation>
    <scope>NUCLEOTIDE SEQUENCE [LARGE SCALE GENOMIC DNA]</scope>
    <source>
        <strain evidence="14 15">Glennie</strain>
    </source>
</reference>
<dbReference type="SUPFAM" id="SSF53756">
    <property type="entry name" value="UDP-Glycosyltransferase/glycogen phosphorylase"/>
    <property type="match status" value="3"/>
</dbReference>
<keyword evidence="5" id="KW-0808">Transferase</keyword>
<dbReference type="InterPro" id="IPR050271">
    <property type="entry name" value="UDP-glycosyltransferase"/>
</dbReference>
<dbReference type="FunFam" id="3.40.50.2000:FF:000001">
    <property type="entry name" value="UDP-glucuronosyltransferase"/>
    <property type="match status" value="1"/>
</dbReference>
<evidence type="ECO:0000256" key="3">
    <source>
        <dbReference type="ARBA" id="ARBA00012544"/>
    </source>
</evidence>
<dbReference type="InterPro" id="IPR002213">
    <property type="entry name" value="UDP_glucos_trans"/>
</dbReference>
<dbReference type="CDD" id="cd03784">
    <property type="entry name" value="GT1_Gtf-like"/>
    <property type="match status" value="1"/>
</dbReference>
<evidence type="ECO:0000256" key="8">
    <source>
        <dbReference type="ARBA" id="ARBA00022824"/>
    </source>
</evidence>
<keyword evidence="9 12" id="KW-1133">Transmembrane helix</keyword>
<evidence type="ECO:0000256" key="13">
    <source>
        <dbReference type="SAM" id="SignalP"/>
    </source>
</evidence>
<name>A0A6I8PJG8_ORNAN</name>
<dbReference type="Ensembl" id="ENSOANT00000068633.1">
    <property type="protein sequence ID" value="ENSOANP00000054263.1"/>
    <property type="gene ID" value="ENSOANG00000012751.2"/>
</dbReference>
<keyword evidence="15" id="KW-1185">Reference proteome</keyword>
<evidence type="ECO:0000256" key="11">
    <source>
        <dbReference type="ARBA" id="ARBA00023180"/>
    </source>
</evidence>
<dbReference type="Pfam" id="PF00201">
    <property type="entry name" value="UDPGT"/>
    <property type="match status" value="2"/>
</dbReference>
<evidence type="ECO:0000313" key="15">
    <source>
        <dbReference type="Proteomes" id="UP000002279"/>
    </source>
</evidence>
<keyword evidence="8" id="KW-0256">Endoplasmic reticulum</keyword>
<feature type="chain" id="PRO_5026319609" description="glucuronosyltransferase" evidence="13">
    <location>
        <begin position="29"/>
        <end position="830"/>
    </location>
</feature>
<comment type="subcellular location">
    <subcellularLocation>
        <location evidence="1">Endoplasmic reticulum membrane</location>
        <topology evidence="1">Single-pass membrane protein</topology>
    </subcellularLocation>
</comment>
<dbReference type="InterPro" id="IPR035595">
    <property type="entry name" value="UDP_glycos_trans_CS"/>
</dbReference>
<dbReference type="GO" id="GO:0005783">
    <property type="term" value="C:endoplasmic reticulum"/>
    <property type="evidence" value="ECO:0000318"/>
    <property type="project" value="GO_Central"/>
</dbReference>
<evidence type="ECO:0000313" key="14">
    <source>
        <dbReference type="Ensembl" id="ENSOANP00000054263.1"/>
    </source>
</evidence>
<evidence type="ECO:0000256" key="4">
    <source>
        <dbReference type="ARBA" id="ARBA00022676"/>
    </source>
</evidence>
<keyword evidence="11" id="KW-0325">Glycoprotein</keyword>
<evidence type="ECO:0000256" key="5">
    <source>
        <dbReference type="ARBA" id="ARBA00022679"/>
    </source>
</evidence>
<dbReference type="GO" id="GO:0019899">
    <property type="term" value="F:enzyme binding"/>
    <property type="evidence" value="ECO:0000318"/>
    <property type="project" value="GO_Central"/>
</dbReference>
<dbReference type="Bgee" id="ENSOANG00000012751">
    <property type="expression patterns" value="Expressed in liver and 3 other cell types or tissues"/>
</dbReference>
<evidence type="ECO:0000256" key="10">
    <source>
        <dbReference type="ARBA" id="ARBA00023136"/>
    </source>
</evidence>
<dbReference type="PROSITE" id="PS00375">
    <property type="entry name" value="UDPGT"/>
    <property type="match status" value="1"/>
</dbReference>
<evidence type="ECO:0000256" key="1">
    <source>
        <dbReference type="ARBA" id="ARBA00004389"/>
    </source>
</evidence>
<evidence type="ECO:0000256" key="12">
    <source>
        <dbReference type="SAM" id="Phobius"/>
    </source>
</evidence>
<dbReference type="PANTHER" id="PTHR48043:SF161">
    <property type="entry name" value="UDP GLUCURONOSYLTRANSFERASE FAMILY 1 MEMBER A1"/>
    <property type="match status" value="1"/>
</dbReference>
<gene>
    <name evidence="14" type="primary">LOC100079726</name>
</gene>
<dbReference type="Proteomes" id="UP000002279">
    <property type="component" value="Chromosome 7"/>
</dbReference>
<evidence type="ECO:0000256" key="9">
    <source>
        <dbReference type="ARBA" id="ARBA00022989"/>
    </source>
</evidence>
<reference evidence="14" key="3">
    <citation type="submission" date="2025-09" db="UniProtKB">
        <authorList>
            <consortium name="Ensembl"/>
        </authorList>
    </citation>
    <scope>IDENTIFICATION</scope>
    <source>
        <strain evidence="14">Glennie</strain>
    </source>
</reference>
<comment type="similarity">
    <text evidence="2">Belongs to the UDP-glycosyltransferase family.</text>
</comment>
<evidence type="ECO:0000256" key="7">
    <source>
        <dbReference type="ARBA" id="ARBA00022729"/>
    </source>
</evidence>
<dbReference type="GO" id="GO:0015020">
    <property type="term" value="F:glucuronosyltransferase activity"/>
    <property type="evidence" value="ECO:0007669"/>
    <property type="project" value="UniProtKB-EC"/>
</dbReference>
<dbReference type="GO" id="GO:0005789">
    <property type="term" value="C:endoplasmic reticulum membrane"/>
    <property type="evidence" value="ECO:0007669"/>
    <property type="project" value="UniProtKB-SubCell"/>
</dbReference>
<dbReference type="AlphaFoldDB" id="A0A6I8PJG8"/>
<evidence type="ECO:0000256" key="6">
    <source>
        <dbReference type="ARBA" id="ARBA00022692"/>
    </source>
</evidence>
<reference evidence="14" key="2">
    <citation type="submission" date="2025-08" db="UniProtKB">
        <authorList>
            <consortium name="Ensembl"/>
        </authorList>
    </citation>
    <scope>IDENTIFICATION</scope>
    <source>
        <strain evidence="14">Glennie</strain>
    </source>
</reference>
<keyword evidence="6 12" id="KW-0812">Transmembrane</keyword>
<evidence type="ECO:0000256" key="2">
    <source>
        <dbReference type="ARBA" id="ARBA00009995"/>
    </source>
</evidence>
<keyword evidence="4" id="KW-0328">Glycosyltransferase</keyword>
<organism evidence="14 15">
    <name type="scientific">Ornithorhynchus anatinus</name>
    <name type="common">Duckbill platypus</name>
    <dbReference type="NCBI Taxonomy" id="9258"/>
    <lineage>
        <taxon>Eukaryota</taxon>
        <taxon>Metazoa</taxon>
        <taxon>Chordata</taxon>
        <taxon>Craniata</taxon>
        <taxon>Vertebrata</taxon>
        <taxon>Euteleostomi</taxon>
        <taxon>Mammalia</taxon>
        <taxon>Monotremata</taxon>
        <taxon>Ornithorhynchidae</taxon>
        <taxon>Ornithorhynchus</taxon>
    </lineage>
</organism>
<dbReference type="EC" id="2.4.1.17" evidence="3"/>
<dbReference type="GeneTree" id="ENSGT00940000159677"/>
<dbReference type="PANTHER" id="PTHR48043">
    <property type="entry name" value="EG:EG0003.4 PROTEIN-RELATED"/>
    <property type="match status" value="1"/>
</dbReference>
<feature type="signal peptide" evidence="13">
    <location>
        <begin position="1"/>
        <end position="28"/>
    </location>
</feature>
<keyword evidence="10 12" id="KW-0472">Membrane</keyword>
<dbReference type="Gene3D" id="3.40.50.2000">
    <property type="entry name" value="Glycogen Phosphorylase B"/>
    <property type="match status" value="3"/>
</dbReference>
<protein>
    <recommendedName>
        <fullName evidence="3">glucuronosyltransferase</fullName>
        <ecNumber evidence="3">2.4.1.17</ecNumber>
    </recommendedName>
</protein>
<proteinExistence type="inferred from homology"/>
<accession>A0A6I8PJG8</accession>
<sequence>MDMSPVSVNRSLFVGLVFWFFICNGVESGKVLVVPQDGSHWLSMQPVISKLQQNGHEVIAVAPESNLLLKNSDKYLLKTYPVPYSEEHLFAEMKNFSQSLFHLRSTPSDFFTMYKSLMKIVNLQYLNCESLLTNQDLMLWLQEGNFDVIFTDSILLCGSIIAEHLSIPSVYFMRAIHCSYGYEATKCPYPTSYVPRFLTRYSDHMTFIQRAVNFLVSILEKKYCTLMYLPYQELMKKILQKDISISEMLSHASIWLLRYDFVFEYPGPFMPNMVFVGGINCGERKKLTQELRHRGHVVFVLAPEVSELIKDDEFFTLQTYPVPYRKEELKAQVQSFALGNFKGGSWIERFFRTYEKMKTSAAIFLSACTHLMNNRELLKNLNVRKFDAVLTDPMDPCGSIVAEYLSIPAVYFLRGIPCGLDFDGTQCPNPFSYIPRMFSRNSDRMSFLQRVKNMVFAVSFSFLCDFIYSPYAHLASEVLQRDMTVVDVLSYGSIWLMRGDFVLDYPRPIMPNMVFIGGINCAHRKSLSQLASEILQRDMTIVDVLSYGSVWLMRGDFVMDYPRPIMPNMVFIGGLNCAHKKTLSQEFQDYVNDSGEHGIVVFSLGSMVSEIPVKKAMEIAEALGRIPQTVLWRYTGKPPANLAKNTKLVKWLPQNDLLAHPKTRAFITHAGSHGIYEGICNGVPMVLLPLFGDQMDNAKRVESRGAGVILNVLEMTSEDLSNALKTVITDKSYKENIMRLSALHKDRPVEPLDLAVHWVEFVMKHKGAPHLRPAAHDLNWFQYHCLDVIGFFLVITLSVFFIFFKSCMFCFRKCFPKKEKAKKSQKNKSH</sequence>
<dbReference type="InParanoid" id="A0A6I8PJG8"/>
<keyword evidence="7 13" id="KW-0732">Signal</keyword>
<dbReference type="FunFam" id="3.40.50.2000:FF:000066">
    <property type="entry name" value="UDP-glucuronosyltransferase 1-1"/>
    <property type="match status" value="2"/>
</dbReference>
<dbReference type="FunCoup" id="A0A6I8PJG8">
    <property type="interactions" value="741"/>
</dbReference>
<feature type="transmembrane region" description="Helical" evidence="12">
    <location>
        <begin position="788"/>
        <end position="811"/>
    </location>
</feature>